<dbReference type="Proteomes" id="UP000001307">
    <property type="component" value="Unassembled WGS sequence"/>
</dbReference>
<sequence length="134" mass="15019">MTKSASKTVTKSAPKEVQKNATAATEFGQIVSKFFEDYHKSTPVKLKAVDAYLGYTFFTGVIQFVYCCLVGTFPFNAFLSGFISCVTSFVLGVSLRLQLNPENKDQFQWSDERAFGDFLFAHFVLHLVVMNFIG</sequence>
<dbReference type="GO" id="GO:0006487">
    <property type="term" value="P:protein N-linked glycosylation"/>
    <property type="evidence" value="ECO:0007669"/>
    <property type="project" value="TreeGrafter"/>
</dbReference>
<dbReference type="InterPro" id="IPR003038">
    <property type="entry name" value="DAD/Ost2"/>
</dbReference>
<dbReference type="UniPathway" id="UPA00378"/>
<accession>E4WR33</accession>
<keyword evidence="5 9" id="KW-0812">Transmembrane</keyword>
<evidence type="ECO:0000256" key="4">
    <source>
        <dbReference type="ARBA" id="ARBA00018947"/>
    </source>
</evidence>
<comment type="similarity">
    <text evidence="3 9">Belongs to the DAD/OST2 family.</text>
</comment>
<keyword evidence="8 9" id="KW-0472">Membrane</keyword>
<dbReference type="PANTHER" id="PTHR10705">
    <property type="entry name" value="DOLICHYL-DIPHOSPHOOLIGOSACCHARIDE--PROTEIN GLYCOSYLTRANSFERASE SUBUNIT DAD1"/>
    <property type="match status" value="1"/>
</dbReference>
<dbReference type="Pfam" id="PF02109">
    <property type="entry name" value="DAD"/>
    <property type="match status" value="1"/>
</dbReference>
<dbReference type="FunCoup" id="E4WR33">
    <property type="interactions" value="607"/>
</dbReference>
<dbReference type="GO" id="GO:0008250">
    <property type="term" value="C:oligosaccharyltransferase complex"/>
    <property type="evidence" value="ECO:0007669"/>
    <property type="project" value="InterPro"/>
</dbReference>
<evidence type="ECO:0000256" key="2">
    <source>
        <dbReference type="ARBA" id="ARBA00004922"/>
    </source>
</evidence>
<name>E4WR33_OIKDI</name>
<organism evidence="10">
    <name type="scientific">Oikopleura dioica</name>
    <name type="common">Tunicate</name>
    <dbReference type="NCBI Taxonomy" id="34765"/>
    <lineage>
        <taxon>Eukaryota</taxon>
        <taxon>Metazoa</taxon>
        <taxon>Chordata</taxon>
        <taxon>Tunicata</taxon>
        <taxon>Appendicularia</taxon>
        <taxon>Copelata</taxon>
        <taxon>Oikopleuridae</taxon>
        <taxon>Oikopleura</taxon>
    </lineage>
</organism>
<evidence type="ECO:0000256" key="7">
    <source>
        <dbReference type="ARBA" id="ARBA00022989"/>
    </source>
</evidence>
<keyword evidence="11" id="KW-1185">Reference proteome</keyword>
<evidence type="ECO:0000256" key="5">
    <source>
        <dbReference type="ARBA" id="ARBA00022692"/>
    </source>
</evidence>
<evidence type="ECO:0000256" key="9">
    <source>
        <dbReference type="RuleBase" id="RU361136"/>
    </source>
</evidence>
<evidence type="ECO:0000256" key="8">
    <source>
        <dbReference type="ARBA" id="ARBA00023136"/>
    </source>
</evidence>
<reference evidence="10" key="1">
    <citation type="journal article" date="2010" name="Science">
        <title>Plasticity of animal genome architecture unmasked by rapid evolution of a pelagic tunicate.</title>
        <authorList>
            <person name="Denoeud F."/>
            <person name="Henriet S."/>
            <person name="Mungpakdee S."/>
            <person name="Aury J.M."/>
            <person name="Da Silva C."/>
            <person name="Brinkmann H."/>
            <person name="Mikhaleva J."/>
            <person name="Olsen L.C."/>
            <person name="Jubin C."/>
            <person name="Canestro C."/>
            <person name="Bouquet J.M."/>
            <person name="Danks G."/>
            <person name="Poulain J."/>
            <person name="Campsteijn C."/>
            <person name="Adamski M."/>
            <person name="Cross I."/>
            <person name="Yadetie F."/>
            <person name="Muffato M."/>
            <person name="Louis A."/>
            <person name="Butcher S."/>
            <person name="Tsagkogeorga G."/>
            <person name="Konrad A."/>
            <person name="Singh S."/>
            <person name="Jensen M.F."/>
            <person name="Cong E.H."/>
            <person name="Eikeseth-Otteraa H."/>
            <person name="Noel B."/>
            <person name="Anthouard V."/>
            <person name="Porcel B.M."/>
            <person name="Kachouri-Lafond R."/>
            <person name="Nishino A."/>
            <person name="Ugolini M."/>
            <person name="Chourrout P."/>
            <person name="Nishida H."/>
            <person name="Aasland R."/>
            <person name="Huzurbazar S."/>
            <person name="Westhof E."/>
            <person name="Delsuc F."/>
            <person name="Lehrach H."/>
            <person name="Reinhardt R."/>
            <person name="Weissenbach J."/>
            <person name="Roy S.W."/>
            <person name="Artiguenave F."/>
            <person name="Postlethwait J.H."/>
            <person name="Manak J.R."/>
            <person name="Thompson E.M."/>
            <person name="Jaillon O."/>
            <person name="Du Pasquier L."/>
            <person name="Boudinot P."/>
            <person name="Liberles D.A."/>
            <person name="Volff J.N."/>
            <person name="Philippe H."/>
            <person name="Lenhard B."/>
            <person name="Roest Crollius H."/>
            <person name="Wincker P."/>
            <person name="Chourrout D."/>
        </authorList>
    </citation>
    <scope>NUCLEOTIDE SEQUENCE [LARGE SCALE GENOMIC DNA]</scope>
</reference>
<evidence type="ECO:0000256" key="6">
    <source>
        <dbReference type="ARBA" id="ARBA00022824"/>
    </source>
</evidence>
<dbReference type="EMBL" id="FN653015">
    <property type="protein sequence ID" value="CBY20219.1"/>
    <property type="molecule type" value="Genomic_DNA"/>
</dbReference>
<evidence type="ECO:0000256" key="3">
    <source>
        <dbReference type="ARBA" id="ARBA00009386"/>
    </source>
</evidence>
<proteinExistence type="inferred from homology"/>
<comment type="subunit">
    <text evidence="9">Component of the oligosaccharyltransferase (OST) complex.</text>
</comment>
<comment type="subcellular location">
    <subcellularLocation>
        <location evidence="1 9">Endoplasmic reticulum membrane</location>
        <topology evidence="1 9">Multi-pass membrane protein</topology>
    </subcellularLocation>
</comment>
<feature type="transmembrane region" description="Helical" evidence="9">
    <location>
        <begin position="77"/>
        <end position="95"/>
    </location>
</feature>
<comment type="pathway">
    <text evidence="2 9">Protein modification; protein glycosylation.</text>
</comment>
<evidence type="ECO:0000313" key="10">
    <source>
        <dbReference type="EMBL" id="CBY20219.1"/>
    </source>
</evidence>
<protein>
    <recommendedName>
        <fullName evidence="4 9">Dolichyl-diphosphooligosaccharide--protein glycosyltransferase subunit DAD1</fullName>
        <shortName evidence="9">Oligosaccharyl transferase subunit DAD1</shortName>
    </recommendedName>
</protein>
<dbReference type="InParanoid" id="E4WR33"/>
<dbReference type="PANTHER" id="PTHR10705:SF0">
    <property type="entry name" value="DOLICHYL-DIPHOSPHOOLIGOSACCHARIDE--PROTEIN GLYCOSYLTRANSFERASE SUBUNIT DAD1"/>
    <property type="match status" value="1"/>
</dbReference>
<evidence type="ECO:0000256" key="1">
    <source>
        <dbReference type="ARBA" id="ARBA00004477"/>
    </source>
</evidence>
<comment type="function">
    <text evidence="9">Subunit of the oligosaccharyl transferase (OST) complex that catalyzes the initial transfer of a defined glycan (Glc(3)Man(9)GlcNAc(2) in eukaryotes) from the lipid carrier dolichol-pyrophosphate to an asparagine residue within an Asn-X-Ser/Thr consensus motif in nascent polypeptide chains, the first step in protein N-glycosylation. N-glycosylation occurs cotranslationally and the complex associates with the Sec61 complex at the channel-forming translocon complex that mediates protein translocation across the endoplasmic reticulum (ER). All subunits are required for a maximal enzyme activity.</text>
</comment>
<keyword evidence="7 9" id="KW-1133">Transmembrane helix</keyword>
<feature type="transmembrane region" description="Helical" evidence="9">
    <location>
        <begin position="115"/>
        <end position="133"/>
    </location>
</feature>
<dbReference type="PIRSF" id="PIRSF005588">
    <property type="entry name" value="DAD"/>
    <property type="match status" value="1"/>
</dbReference>
<feature type="transmembrane region" description="Helical" evidence="9">
    <location>
        <begin position="52"/>
        <end position="70"/>
    </location>
</feature>
<dbReference type="AlphaFoldDB" id="E4WR33"/>
<gene>
    <name evidence="10" type="ORF">GSOID_T00000205001</name>
</gene>
<evidence type="ECO:0000313" key="11">
    <source>
        <dbReference type="Proteomes" id="UP000001307"/>
    </source>
</evidence>
<keyword evidence="6 9" id="KW-0256">Endoplasmic reticulum</keyword>
<dbReference type="OrthoDB" id="445566at2759"/>